<keyword evidence="6 10" id="KW-0472">Membrane</keyword>
<evidence type="ECO:0000256" key="5">
    <source>
        <dbReference type="ARBA" id="ARBA00022737"/>
    </source>
</evidence>
<reference evidence="12" key="2">
    <citation type="journal article" date="2010" name="Science">
        <title>The genome of the Western clawed frog Xenopus tropicalis.</title>
        <authorList>
            <person name="Hellsten U."/>
            <person name="Harland R.M."/>
            <person name="Gilchrist M.J."/>
            <person name="Hendrix D."/>
            <person name="Jurka J."/>
            <person name="Kapitonov V."/>
            <person name="Ovcharenko I."/>
            <person name="Putnam N.H."/>
            <person name="Shu S."/>
            <person name="Taher L."/>
            <person name="Blitz I.L."/>
            <person name="Blumberg B."/>
            <person name="Dichmann D.S."/>
            <person name="Dubchak I."/>
            <person name="Amaya E."/>
            <person name="Detter J.C."/>
            <person name="Fletcher R."/>
            <person name="Gerhard D.S."/>
            <person name="Goodstein D."/>
            <person name="Graves T."/>
            <person name="Grigoriev I.V."/>
            <person name="Grimwood J."/>
            <person name="Kawashima T."/>
            <person name="Lindquist E."/>
            <person name="Lucas S.M."/>
            <person name="Mead P.E."/>
            <person name="Mitros T."/>
            <person name="Ogino H."/>
            <person name="Ohta Y."/>
            <person name="Poliakov A.V."/>
            <person name="Pollet N."/>
            <person name="Robert J."/>
            <person name="Salamov A."/>
            <person name="Sater A.K."/>
            <person name="Schmutz J."/>
            <person name="Terry A."/>
            <person name="Vize P.D."/>
            <person name="Warren W.C."/>
            <person name="Wells D."/>
            <person name="Wills A."/>
            <person name="Wilson R.K."/>
            <person name="Zimmerman L.B."/>
            <person name="Zorn A.M."/>
            <person name="Grainger R."/>
            <person name="Grammer T."/>
            <person name="Khokha M.K."/>
            <person name="Richardson P.M."/>
            <person name="Rokhsar D.S."/>
        </authorList>
    </citation>
    <scope>NUCLEOTIDE SEQUENCE [LARGE SCALE GENOMIC DNA]</scope>
    <source>
        <strain evidence="12">Nigerian</strain>
    </source>
</reference>
<dbReference type="PANTHER" id="PTHR24037">
    <property type="entry name" value="HEART DEVELOPMENT PROTEIN WITH EGF-LIKE DOMAINS 1"/>
    <property type="match status" value="1"/>
</dbReference>
<evidence type="ECO:0000256" key="10">
    <source>
        <dbReference type="SAM" id="Phobius"/>
    </source>
</evidence>
<dbReference type="AlphaFoldDB" id="A0A1B8XW68"/>
<dbReference type="GO" id="GO:0005886">
    <property type="term" value="C:plasma membrane"/>
    <property type="evidence" value="ECO:0007669"/>
    <property type="project" value="UniProtKB-SubCell"/>
</dbReference>
<keyword evidence="10" id="KW-1133">Transmembrane helix</keyword>
<keyword evidence="7" id="KW-1015">Disulfide bond</keyword>
<evidence type="ECO:0000256" key="2">
    <source>
        <dbReference type="ARBA" id="ARBA00022475"/>
    </source>
</evidence>
<feature type="chain" id="PRO_5008619324" evidence="11">
    <location>
        <begin position="19"/>
        <end position="328"/>
    </location>
</feature>
<feature type="transmembrane region" description="Helical" evidence="10">
    <location>
        <begin position="196"/>
        <end position="221"/>
    </location>
</feature>
<keyword evidence="5" id="KW-0677">Repeat</keyword>
<organism evidence="12">
    <name type="scientific">Xenopus tropicalis</name>
    <name type="common">Western clawed frog</name>
    <name type="synonym">Silurana tropicalis</name>
    <dbReference type="NCBI Taxonomy" id="8364"/>
    <lineage>
        <taxon>Eukaryota</taxon>
        <taxon>Metazoa</taxon>
        <taxon>Chordata</taxon>
        <taxon>Craniata</taxon>
        <taxon>Vertebrata</taxon>
        <taxon>Euteleostomi</taxon>
        <taxon>Amphibia</taxon>
        <taxon>Batrachia</taxon>
        <taxon>Anura</taxon>
        <taxon>Pipoidea</taxon>
        <taxon>Pipidae</taxon>
        <taxon>Xenopodinae</taxon>
        <taxon>Xenopus</taxon>
        <taxon>Silurana</taxon>
    </lineage>
</organism>
<evidence type="ECO:0000256" key="11">
    <source>
        <dbReference type="SAM" id="SignalP"/>
    </source>
</evidence>
<dbReference type="PANTHER" id="PTHR24037:SF3">
    <property type="entry name" value="PROTEIN HEG HOMOLOG 1"/>
    <property type="match status" value="1"/>
</dbReference>
<keyword evidence="10" id="KW-0812">Transmembrane</keyword>
<gene>
    <name evidence="12" type="ORF">XENTR_v90030941mg</name>
</gene>
<feature type="compositionally biased region" description="Polar residues" evidence="9">
    <location>
        <begin position="71"/>
        <end position="87"/>
    </location>
</feature>
<evidence type="ECO:0000256" key="7">
    <source>
        <dbReference type="ARBA" id="ARBA00023157"/>
    </source>
</evidence>
<reference evidence="12" key="3">
    <citation type="submission" date="2016-05" db="EMBL/GenBank/DDBJ databases">
        <title>WGS assembly of Xenopus tropicalis.</title>
        <authorList>
            <person name="Sessions A."/>
            <person name="Jenkins J."/>
            <person name="Mitros T."/>
            <person name="Lyons J.T."/>
            <person name="Dichmann D.S."/>
            <person name="Robert J."/>
            <person name="Harland R.M."/>
            <person name="Rokhsar D.S."/>
        </authorList>
    </citation>
    <scope>NUCLEOTIDE SEQUENCE</scope>
    <source>
        <strain evidence="12">Nigerian</strain>
    </source>
</reference>
<evidence type="ECO:0000256" key="3">
    <source>
        <dbReference type="ARBA" id="ARBA00022536"/>
    </source>
</evidence>
<protein>
    <submittedName>
        <fullName evidence="12">Uncharacterized protein</fullName>
    </submittedName>
</protein>
<keyword evidence="8" id="KW-0325">Glycoprotein</keyword>
<evidence type="ECO:0000256" key="9">
    <source>
        <dbReference type="SAM" id="MobiDB-lite"/>
    </source>
</evidence>
<evidence type="ECO:0000256" key="4">
    <source>
        <dbReference type="ARBA" id="ARBA00022729"/>
    </source>
</evidence>
<reference evidence="12" key="1">
    <citation type="submission" date="2009-11" db="EMBL/GenBank/DDBJ databases">
        <authorList>
            <consortium name="US DOE Joint Genome Institute (JGI-PGF)"/>
            <person name="Ottilar R."/>
            <person name="Schmutz J."/>
            <person name="Salamov A."/>
            <person name="Cheng J.F."/>
            <person name="Lucas S."/>
            <person name="Pitluck S."/>
            <person name="Gundlach H."/>
            <person name="Guo Y."/>
            <person name="Haberer G."/>
            <person name="Nasrallah J."/>
            <person name="Mayer K.F.X."/>
            <person name="van de Peer Y."/>
            <person name="Weigel D."/>
            <person name="Grigoriev I.V."/>
        </authorList>
    </citation>
    <scope>NUCLEOTIDE SEQUENCE</scope>
    <source>
        <strain evidence="12">Nigerian</strain>
    </source>
</reference>
<proteinExistence type="predicted"/>
<keyword evidence="4 11" id="KW-0732">Signal</keyword>
<evidence type="ECO:0000256" key="6">
    <source>
        <dbReference type="ARBA" id="ARBA00023136"/>
    </source>
</evidence>
<feature type="region of interest" description="Disordered" evidence="9">
    <location>
        <begin position="18"/>
        <end position="182"/>
    </location>
</feature>
<feature type="signal peptide" evidence="11">
    <location>
        <begin position="1"/>
        <end position="18"/>
    </location>
</feature>
<comment type="subcellular location">
    <subcellularLocation>
        <location evidence="1">Cell membrane</location>
    </subcellularLocation>
</comment>
<name>A0A1B8XW68_XENTR</name>
<keyword evidence="2" id="KW-1003">Cell membrane</keyword>
<keyword evidence="3" id="KW-0245">EGF-like domain</keyword>
<evidence type="ECO:0000256" key="8">
    <source>
        <dbReference type="ARBA" id="ARBA00023180"/>
    </source>
</evidence>
<sequence>MFPGLLLLLSVPWVPVRPHPDWVSPTGTPPSVTPGPNRTRTDIAPEPGGSGTPKGHWGQSEPGTHHPTEPGTLSQSDPVQSEPPNSLGSGGPVGTESWTHRPAGFQESGTEISWRKSAKQLMAPGSEPTWSKEPNGIPSRSGDIAQTPPPVRTKAAQMDQPEPRTDPQIISSGSEPGRTGPNHLLTQWESPSAYQLITVIIAAAGGGLLLLLGVALTVTCCRKNKNDLSKLIFKSGDFQMSPYAECGKNPPRPPDWARDSIEMQENGSTKNLLQINDVYYSPGLRNPELDRNGLYPYTGLPGSRHSCIYPGQYNPSFISEENRRRDYF</sequence>
<evidence type="ECO:0000256" key="1">
    <source>
        <dbReference type="ARBA" id="ARBA00004236"/>
    </source>
</evidence>
<dbReference type="EMBL" id="KV461097">
    <property type="protein sequence ID" value="OCA14895.1"/>
    <property type="molecule type" value="Genomic_DNA"/>
</dbReference>
<accession>A0A1B8XW68</accession>
<evidence type="ECO:0000313" key="12">
    <source>
        <dbReference type="EMBL" id="OCA14895.1"/>
    </source>
</evidence>